<dbReference type="GO" id="GO:0004175">
    <property type="term" value="F:endopeptidase activity"/>
    <property type="evidence" value="ECO:0007669"/>
    <property type="project" value="UniProtKB-ARBA"/>
</dbReference>
<evidence type="ECO:0000313" key="3">
    <source>
        <dbReference type="EMBL" id="QSB12701.1"/>
    </source>
</evidence>
<organism evidence="3 4">
    <name type="scientific">Natronosporangium hydrolyticum</name>
    <dbReference type="NCBI Taxonomy" id="2811111"/>
    <lineage>
        <taxon>Bacteria</taxon>
        <taxon>Bacillati</taxon>
        <taxon>Actinomycetota</taxon>
        <taxon>Actinomycetes</taxon>
        <taxon>Micromonosporales</taxon>
        <taxon>Micromonosporaceae</taxon>
        <taxon>Natronosporangium</taxon>
    </lineage>
</organism>
<gene>
    <name evidence="3" type="ORF">JQS43_13435</name>
</gene>
<keyword evidence="4" id="KW-1185">Reference proteome</keyword>
<dbReference type="GO" id="GO:0008237">
    <property type="term" value="F:metallopeptidase activity"/>
    <property type="evidence" value="ECO:0007669"/>
    <property type="project" value="UniProtKB-KW"/>
</dbReference>
<dbReference type="EMBL" id="CP070499">
    <property type="protein sequence ID" value="QSB12701.1"/>
    <property type="molecule type" value="Genomic_DNA"/>
</dbReference>
<name>A0A895Y5M5_9ACTN</name>
<proteinExistence type="predicted"/>
<dbReference type="Proteomes" id="UP000662857">
    <property type="component" value="Chromosome"/>
</dbReference>
<keyword evidence="1" id="KW-1133">Transmembrane helix</keyword>
<sequence>MSSRTLSLSLLVLLCAAFPAQLFRVGLAMTLGPAPGAGKILAQLRRLWLPGAFLLVAGLVWYVAPASGVLAAPVAWWWCAVAVAVGLAAPGVEVGVGAATALARGRRPVRVRLHERWQRGGAAGGLAVTTALLVAVAEEVIFRGVGLYLLRHELAMPAVLAVAVAALVYALNHLYFGWLTVGQKLVTGVLFGWLFLASGGSVLVPVLAHVAQNVLVVAVLPRWFGGGSAGRPAADQQPQRVPQ</sequence>
<keyword evidence="3" id="KW-0645">Protease</keyword>
<dbReference type="RefSeq" id="WP_239674741.1">
    <property type="nucleotide sequence ID" value="NZ_CP070499.1"/>
</dbReference>
<keyword evidence="1" id="KW-0472">Membrane</keyword>
<keyword evidence="3" id="KW-0378">Hydrolase</keyword>
<dbReference type="AlphaFoldDB" id="A0A895Y5M5"/>
<dbReference type="Pfam" id="PF02517">
    <property type="entry name" value="Rce1-like"/>
    <property type="match status" value="1"/>
</dbReference>
<keyword evidence="3" id="KW-0482">Metalloprotease</keyword>
<protein>
    <submittedName>
        <fullName evidence="3">CPBP family intramembrane metalloprotease</fullName>
    </submittedName>
</protein>
<evidence type="ECO:0000256" key="1">
    <source>
        <dbReference type="SAM" id="Phobius"/>
    </source>
</evidence>
<feature type="transmembrane region" description="Helical" evidence="1">
    <location>
        <begin position="190"/>
        <end position="220"/>
    </location>
</feature>
<dbReference type="InterPro" id="IPR003675">
    <property type="entry name" value="Rce1/LyrA-like_dom"/>
</dbReference>
<feature type="transmembrane region" description="Helical" evidence="1">
    <location>
        <begin position="46"/>
        <end position="64"/>
    </location>
</feature>
<feature type="transmembrane region" description="Helical" evidence="1">
    <location>
        <begin position="122"/>
        <end position="142"/>
    </location>
</feature>
<feature type="transmembrane region" description="Helical" evidence="1">
    <location>
        <begin position="76"/>
        <end position="102"/>
    </location>
</feature>
<keyword evidence="1" id="KW-0812">Transmembrane</keyword>
<dbReference type="KEGG" id="nhy:JQS43_13435"/>
<feature type="domain" description="CAAX prenyl protease 2/Lysostaphin resistance protein A-like" evidence="2">
    <location>
        <begin position="127"/>
        <end position="214"/>
    </location>
</feature>
<evidence type="ECO:0000313" key="4">
    <source>
        <dbReference type="Proteomes" id="UP000662857"/>
    </source>
</evidence>
<evidence type="ECO:0000259" key="2">
    <source>
        <dbReference type="Pfam" id="PF02517"/>
    </source>
</evidence>
<accession>A0A895Y5M5</accession>
<reference evidence="3" key="1">
    <citation type="submission" date="2021-02" db="EMBL/GenBank/DDBJ databases">
        <title>Natrosporangium hydrolyticum gen. nov., sp. nov, a haloalkaliphilic actinobacterium from a soda solonchak soil.</title>
        <authorList>
            <person name="Sorokin D.Y."/>
            <person name="Khijniak T.V."/>
            <person name="Zakharycheva A.P."/>
            <person name="Boueva O.V."/>
            <person name="Ariskina E.V."/>
            <person name="Hahnke R.L."/>
            <person name="Bunk B."/>
            <person name="Sproer C."/>
            <person name="Schumann P."/>
            <person name="Evtushenko L.I."/>
            <person name="Kublanov I.V."/>
        </authorList>
    </citation>
    <scope>NUCLEOTIDE SEQUENCE</scope>
    <source>
        <strain evidence="3">DSM 106523</strain>
    </source>
</reference>
<dbReference type="GO" id="GO:0080120">
    <property type="term" value="P:CAAX-box protein maturation"/>
    <property type="evidence" value="ECO:0007669"/>
    <property type="project" value="UniProtKB-ARBA"/>
</dbReference>
<feature type="transmembrane region" description="Helical" evidence="1">
    <location>
        <begin position="154"/>
        <end position="178"/>
    </location>
</feature>